<reference evidence="1 2" key="1">
    <citation type="submission" date="2024-04" db="EMBL/GenBank/DDBJ databases">
        <authorList>
            <person name="Rising A."/>
            <person name="Reimegard J."/>
            <person name="Sonavane S."/>
            <person name="Akerstrom W."/>
            <person name="Nylinder S."/>
            <person name="Hedman E."/>
            <person name="Kallberg Y."/>
        </authorList>
    </citation>
    <scope>NUCLEOTIDE SEQUENCE [LARGE SCALE GENOMIC DNA]</scope>
</reference>
<evidence type="ECO:0000313" key="2">
    <source>
        <dbReference type="Proteomes" id="UP001497382"/>
    </source>
</evidence>
<dbReference type="AlphaFoldDB" id="A0AAV2B0U0"/>
<comment type="caution">
    <text evidence="1">The sequence shown here is derived from an EMBL/GenBank/DDBJ whole genome shotgun (WGS) entry which is preliminary data.</text>
</comment>
<keyword evidence="2" id="KW-1185">Reference proteome</keyword>
<accession>A0AAV2B0U0</accession>
<dbReference type="EMBL" id="CAXIEN010000250">
    <property type="protein sequence ID" value="CAL1289490.1"/>
    <property type="molecule type" value="Genomic_DNA"/>
</dbReference>
<evidence type="ECO:0000313" key="1">
    <source>
        <dbReference type="EMBL" id="CAL1289490.1"/>
    </source>
</evidence>
<name>A0AAV2B0U0_9ARAC</name>
<gene>
    <name evidence="1" type="ORF">LARSCL_LOCUS15971</name>
</gene>
<dbReference type="Proteomes" id="UP001497382">
    <property type="component" value="Unassembled WGS sequence"/>
</dbReference>
<proteinExistence type="predicted"/>
<organism evidence="1 2">
    <name type="scientific">Larinioides sclopetarius</name>
    <dbReference type="NCBI Taxonomy" id="280406"/>
    <lineage>
        <taxon>Eukaryota</taxon>
        <taxon>Metazoa</taxon>
        <taxon>Ecdysozoa</taxon>
        <taxon>Arthropoda</taxon>
        <taxon>Chelicerata</taxon>
        <taxon>Arachnida</taxon>
        <taxon>Araneae</taxon>
        <taxon>Araneomorphae</taxon>
        <taxon>Entelegynae</taxon>
        <taxon>Araneoidea</taxon>
        <taxon>Araneidae</taxon>
        <taxon>Larinioides</taxon>
    </lineage>
</organism>
<protein>
    <submittedName>
        <fullName evidence="1">Uncharacterized protein</fullName>
    </submittedName>
</protein>
<sequence>MHCVPAAVYIDIIRVIKEQVIKIAALAALEESGIPITSNSGVKDKFEVGIATLPGDNLSSYTIGGFRQCFNSDCICRLCMITHDAISTVTSEKDVTLWNSTNHSYHELCRKALCRLREVNNSIENFQFKGSDLKNKPQAFKSSFEIVGSASQKWCLLRLLPLLCSLVQDQRLFSIYVKLRIIDHVLAPKIATDSLVLRLRDKFKKYRSRHAELGNAEELEMIKAKFGRKKRQKKNPSEANKEDALISVKRMKVPLLSDYAEDQFSINIHIKVVQEECLKRKPD</sequence>